<organism evidence="1 2">
    <name type="scientific">Senegalimassilia anaerobia</name>
    <dbReference type="NCBI Taxonomy" id="1473216"/>
    <lineage>
        <taxon>Bacteria</taxon>
        <taxon>Bacillati</taxon>
        <taxon>Actinomycetota</taxon>
        <taxon>Coriobacteriia</taxon>
        <taxon>Coriobacteriales</taxon>
        <taxon>Coriobacteriaceae</taxon>
        <taxon>Senegalimassilia</taxon>
    </lineage>
</organism>
<evidence type="ECO:0000313" key="1">
    <source>
        <dbReference type="EMBL" id="RDB57290.1"/>
    </source>
</evidence>
<accession>A0A369LD86</accession>
<dbReference type="OrthoDB" id="9813719at2"/>
<name>A0A369LD86_9ACTN</name>
<evidence type="ECO:0000313" key="2">
    <source>
        <dbReference type="Proteomes" id="UP000253792"/>
    </source>
</evidence>
<dbReference type="AlphaFoldDB" id="A0A369LD86"/>
<comment type="caution">
    <text evidence="1">The sequence shown here is derived from an EMBL/GenBank/DDBJ whole genome shotgun (WGS) entry which is preliminary data.</text>
</comment>
<protein>
    <submittedName>
        <fullName evidence="1">Uncharacterized protein</fullName>
    </submittedName>
</protein>
<dbReference type="Proteomes" id="UP000253792">
    <property type="component" value="Unassembled WGS sequence"/>
</dbReference>
<proteinExistence type="predicted"/>
<sequence length="79" mass="9229">MRATSAMRWRAQYRNAAANILPDDTFPMRFYKNVIGEEGSEMNRTEMICARLFEDPSLLRNVDPKDALRKAKDMALRFD</sequence>
<keyword evidence="2" id="KW-1185">Reference proteome</keyword>
<dbReference type="RefSeq" id="WP_114619852.1">
    <property type="nucleotide sequence ID" value="NZ_PPTP01000001.1"/>
</dbReference>
<dbReference type="EMBL" id="PPTP01000001">
    <property type="protein sequence ID" value="RDB57290.1"/>
    <property type="molecule type" value="Genomic_DNA"/>
</dbReference>
<dbReference type="STRING" id="1034345.GCA_000236865_01462"/>
<reference evidence="1 2" key="1">
    <citation type="journal article" date="2018" name="Elife">
        <title>Discovery and characterization of a prevalent human gut bacterial enzyme sufficient for the inactivation of a family of plant toxins.</title>
        <authorList>
            <person name="Koppel N."/>
            <person name="Bisanz J.E."/>
            <person name="Pandelia M.E."/>
            <person name="Turnbaugh P.J."/>
            <person name="Balskus E.P."/>
        </authorList>
    </citation>
    <scope>NUCLEOTIDE SEQUENCE [LARGE SCALE GENOMIC DNA]</scope>
    <source>
        <strain evidence="2">anaerobia AP69FAA</strain>
    </source>
</reference>
<gene>
    <name evidence="1" type="ORF">C1880_00220</name>
</gene>